<protein>
    <submittedName>
        <fullName evidence="1">Uncharacterized protein</fullName>
    </submittedName>
</protein>
<dbReference type="AlphaFoldDB" id="A0A2X1QLG9"/>
<dbReference type="Proteomes" id="UP000251123">
    <property type="component" value="Unassembled WGS sequence"/>
</dbReference>
<accession>A0A2X1QLG9</accession>
<name>A0A2X1QLG9_KLEPN</name>
<evidence type="ECO:0000313" key="2">
    <source>
        <dbReference type="Proteomes" id="UP000251123"/>
    </source>
</evidence>
<dbReference type="EMBL" id="UASN01000020">
    <property type="protein sequence ID" value="SPX55698.1"/>
    <property type="molecule type" value="Genomic_DNA"/>
</dbReference>
<reference evidence="1 2" key="1">
    <citation type="submission" date="2018-06" db="EMBL/GenBank/DDBJ databases">
        <authorList>
            <consortium name="Pathogen Informatics"/>
            <person name="Doyle S."/>
        </authorList>
    </citation>
    <scope>NUCLEOTIDE SEQUENCE [LARGE SCALE GENOMIC DNA]</scope>
    <source>
        <strain evidence="1 2">NCTC9601</strain>
    </source>
</reference>
<proteinExistence type="predicted"/>
<sequence length="72" mass="8337">MNKWLFFFLFLSVPQAGWLVPDCHHLPGICAGIFLFYFLNLNHENSFVIVNEKKSYPFFNMSGPNIIGDIIL</sequence>
<gene>
    <name evidence="1" type="ORF">NCTC9601_02879</name>
</gene>
<evidence type="ECO:0000313" key="1">
    <source>
        <dbReference type="EMBL" id="SPX55698.1"/>
    </source>
</evidence>
<organism evidence="1 2">
    <name type="scientific">Klebsiella pneumoniae</name>
    <dbReference type="NCBI Taxonomy" id="573"/>
    <lineage>
        <taxon>Bacteria</taxon>
        <taxon>Pseudomonadati</taxon>
        <taxon>Pseudomonadota</taxon>
        <taxon>Gammaproteobacteria</taxon>
        <taxon>Enterobacterales</taxon>
        <taxon>Enterobacteriaceae</taxon>
        <taxon>Klebsiella/Raoultella group</taxon>
        <taxon>Klebsiella</taxon>
        <taxon>Klebsiella pneumoniae complex</taxon>
    </lineage>
</organism>